<dbReference type="Pfam" id="PF13487">
    <property type="entry name" value="HD_5"/>
    <property type="match status" value="1"/>
</dbReference>
<dbReference type="AlphaFoldDB" id="A0A1T1HDJ1"/>
<dbReference type="PROSITE" id="PS51832">
    <property type="entry name" value="HD_GYP"/>
    <property type="match status" value="1"/>
</dbReference>
<dbReference type="EMBL" id="MTSD02000002">
    <property type="protein sequence ID" value="OOV87928.1"/>
    <property type="molecule type" value="Genomic_DNA"/>
</dbReference>
<comment type="caution">
    <text evidence="4">The sequence shown here is derived from an EMBL/GenBank/DDBJ whole genome shotgun (WGS) entry which is preliminary data.</text>
</comment>
<sequence>MLNDHDQRPRILIVDDSHLNISVLLGLLKSDYKTLIAKDGQQAFYRVFGEQPPDLILLDIMMPGIDGYEVCRQLKQDPRSKHIPVIFVSAMSQVADEEKGLSLGAVDYISKPFSPPLILARIKTHLALASQNRELERQVLRRTEELDRSRKDLIRRLGLAAEYKDNETGLHVQRMAEYTRLIALEMGVSETDADTLAAAAPMHDIGKLGIPDAILCKPGRLTEEEFETIKDHPGIGARILDNPDSELLRVAREIALYHHEKWDGTGYPAGLTGEDIPLSARIASLADVFDALVSERPYKQAWTVPEAISLFEEQKSKHFDPNVVNAFKRVLPKVLEVKERMKEY</sequence>
<reference evidence="4" key="1">
    <citation type="submission" date="2017-02" db="EMBL/GenBank/DDBJ databases">
        <title>Draft Genome Sequence of the Salt Water Bacterium Oceanospirillum linum ATCC 11336.</title>
        <authorList>
            <person name="Trachtenberg A.M."/>
            <person name="Carney J.G."/>
            <person name="Linnane J.D."/>
            <person name="Rheaume B.A."/>
            <person name="Pitts N.L."/>
            <person name="Mykles D.L."/>
            <person name="Maclea K.S."/>
        </authorList>
    </citation>
    <scope>NUCLEOTIDE SEQUENCE [LARGE SCALE GENOMIC DNA]</scope>
    <source>
        <strain evidence="4">ATCC 11336</strain>
    </source>
</reference>
<proteinExistence type="predicted"/>
<evidence type="ECO:0000313" key="4">
    <source>
        <dbReference type="EMBL" id="OOV87928.1"/>
    </source>
</evidence>
<dbReference type="Gene3D" id="3.40.50.2300">
    <property type="match status" value="1"/>
</dbReference>
<dbReference type="GO" id="GO:0000160">
    <property type="term" value="P:phosphorelay signal transduction system"/>
    <property type="evidence" value="ECO:0007669"/>
    <property type="project" value="InterPro"/>
</dbReference>
<feature type="modified residue" description="4-aspartylphosphate" evidence="1">
    <location>
        <position position="59"/>
    </location>
</feature>
<dbReference type="CDD" id="cd00077">
    <property type="entry name" value="HDc"/>
    <property type="match status" value="1"/>
</dbReference>
<feature type="domain" description="Response regulatory" evidence="2">
    <location>
        <begin position="10"/>
        <end position="126"/>
    </location>
</feature>
<gene>
    <name evidence="4" type="ORF">BTA35_0205740</name>
</gene>
<dbReference type="SUPFAM" id="SSF52172">
    <property type="entry name" value="CheY-like"/>
    <property type="match status" value="1"/>
</dbReference>
<feature type="domain" description="HD-GYP" evidence="3">
    <location>
        <begin position="146"/>
        <end position="343"/>
    </location>
</feature>
<evidence type="ECO:0000313" key="5">
    <source>
        <dbReference type="Proteomes" id="UP000190064"/>
    </source>
</evidence>
<organism evidence="4 5">
    <name type="scientific">Oceanospirillum linum</name>
    <dbReference type="NCBI Taxonomy" id="966"/>
    <lineage>
        <taxon>Bacteria</taxon>
        <taxon>Pseudomonadati</taxon>
        <taxon>Pseudomonadota</taxon>
        <taxon>Gammaproteobacteria</taxon>
        <taxon>Oceanospirillales</taxon>
        <taxon>Oceanospirillaceae</taxon>
        <taxon>Oceanospirillum</taxon>
    </lineage>
</organism>
<dbReference type="SMART" id="SM00471">
    <property type="entry name" value="HDc"/>
    <property type="match status" value="1"/>
</dbReference>
<dbReference type="STRING" id="966.BTA35_0205740"/>
<dbReference type="SUPFAM" id="SSF109604">
    <property type="entry name" value="HD-domain/PDEase-like"/>
    <property type="match status" value="1"/>
</dbReference>
<protein>
    <submittedName>
        <fullName evidence="4">Two-component system response regulator</fullName>
    </submittedName>
</protein>
<accession>A0A1T1HDJ1</accession>
<dbReference type="PROSITE" id="PS50110">
    <property type="entry name" value="RESPONSE_REGULATORY"/>
    <property type="match status" value="1"/>
</dbReference>
<dbReference type="Proteomes" id="UP000190064">
    <property type="component" value="Unassembled WGS sequence"/>
</dbReference>
<dbReference type="PANTHER" id="PTHR45228:SF5">
    <property type="entry name" value="CYCLIC DI-GMP PHOSPHODIESTERASE VC_1348-RELATED"/>
    <property type="match status" value="1"/>
</dbReference>
<dbReference type="Gene3D" id="1.10.3210.10">
    <property type="entry name" value="Hypothetical protein af1432"/>
    <property type="match status" value="1"/>
</dbReference>
<name>A0A1T1HDJ1_OCELI</name>
<dbReference type="GO" id="GO:0008081">
    <property type="term" value="F:phosphoric diester hydrolase activity"/>
    <property type="evidence" value="ECO:0007669"/>
    <property type="project" value="UniProtKB-ARBA"/>
</dbReference>
<dbReference type="InterPro" id="IPR001789">
    <property type="entry name" value="Sig_transdc_resp-reg_receiver"/>
</dbReference>
<dbReference type="SMART" id="SM00448">
    <property type="entry name" value="REC"/>
    <property type="match status" value="1"/>
</dbReference>
<dbReference type="PANTHER" id="PTHR45228">
    <property type="entry name" value="CYCLIC DI-GMP PHOSPHODIESTERASE TM_0186-RELATED"/>
    <property type="match status" value="1"/>
</dbReference>
<keyword evidence="5" id="KW-1185">Reference proteome</keyword>
<dbReference type="InterPro" id="IPR037522">
    <property type="entry name" value="HD_GYP_dom"/>
</dbReference>
<evidence type="ECO:0000259" key="2">
    <source>
        <dbReference type="PROSITE" id="PS50110"/>
    </source>
</evidence>
<dbReference type="InterPro" id="IPR003607">
    <property type="entry name" value="HD/PDEase_dom"/>
</dbReference>
<dbReference type="InterPro" id="IPR011006">
    <property type="entry name" value="CheY-like_superfamily"/>
</dbReference>
<dbReference type="Pfam" id="PF00072">
    <property type="entry name" value="Response_reg"/>
    <property type="match status" value="1"/>
</dbReference>
<dbReference type="CDD" id="cd19920">
    <property type="entry name" value="REC_PA4781-like"/>
    <property type="match status" value="1"/>
</dbReference>
<dbReference type="InterPro" id="IPR052020">
    <property type="entry name" value="Cyclic_di-GMP/3'3'-cGAMP_PDE"/>
</dbReference>
<keyword evidence="1" id="KW-0597">Phosphoprotein</keyword>
<evidence type="ECO:0000259" key="3">
    <source>
        <dbReference type="PROSITE" id="PS51832"/>
    </source>
</evidence>
<evidence type="ECO:0000256" key="1">
    <source>
        <dbReference type="PROSITE-ProRule" id="PRU00169"/>
    </source>
</evidence>